<comment type="caution">
    <text evidence="3">The sequence shown here is derived from an EMBL/GenBank/DDBJ whole genome shotgun (WGS) entry which is preliminary data.</text>
</comment>
<feature type="domain" description="ArsA/GET3 Anion-transporting ATPase-like" evidence="2">
    <location>
        <begin position="482"/>
        <end position="577"/>
    </location>
</feature>
<dbReference type="PANTHER" id="PTHR10803:SF3">
    <property type="entry name" value="ATPASE GET3"/>
    <property type="match status" value="1"/>
</dbReference>
<dbReference type="FunFam" id="3.40.50.300:FF:002241">
    <property type="entry name" value="Arsenical pump-driving ATPase"/>
    <property type="match status" value="1"/>
</dbReference>
<dbReference type="GO" id="GO:0005524">
    <property type="term" value="F:ATP binding"/>
    <property type="evidence" value="ECO:0007669"/>
    <property type="project" value="InterPro"/>
</dbReference>
<dbReference type="NCBIfam" id="TIGR00345">
    <property type="entry name" value="GET3_arsA_TRC40"/>
    <property type="match status" value="1"/>
</dbReference>
<dbReference type="InterPro" id="IPR027541">
    <property type="entry name" value="Ars_ATPase"/>
</dbReference>
<dbReference type="InterPro" id="IPR025723">
    <property type="entry name" value="ArsA/GET3_ATPase-like"/>
</dbReference>
<dbReference type="SUPFAM" id="SSF52540">
    <property type="entry name" value="P-loop containing nucleoside triphosphate hydrolases"/>
    <property type="match status" value="2"/>
</dbReference>
<dbReference type="NCBIfam" id="TIGR04291">
    <property type="entry name" value="arsen_driv_ArsA"/>
    <property type="match status" value="1"/>
</dbReference>
<evidence type="ECO:0000256" key="1">
    <source>
        <dbReference type="ARBA" id="ARBA00011040"/>
    </source>
</evidence>
<name>A0AAX0AYW1_CLOBE</name>
<proteinExistence type="inferred from homology"/>
<dbReference type="RefSeq" id="WP_173710628.1">
    <property type="nucleotide sequence ID" value="NZ_JABSWW010000001.1"/>
</dbReference>
<evidence type="ECO:0000313" key="3">
    <source>
        <dbReference type="EMBL" id="NRT88041.1"/>
    </source>
</evidence>
<evidence type="ECO:0000313" key="4">
    <source>
        <dbReference type="Proteomes" id="UP001193748"/>
    </source>
</evidence>
<sequence length="582" mass="64843">MLKLFDIEKLNLTKYLFFTGKGGVGKTSTACAVAVNLADQGKKIMLVSTDPASNLQDVFNTELNNKGVQIKEVPNLIVANFEPEAAAAEYRESVIAPYRGKLPQAVIDNMEEQLSGSCTVEIAAFNEFSGMITDEKVFNEYDHIIFDTAPTGHTLRMLQLPSAWSNFIDESTHGASCLGQLAGLEEKKEMYKSAVDTLADGEKTTLILVSRPETSPLKEAERASSELQEIGVNNQILIINGVLQNHDDELSSAIYEKQQKALSNMPAKFNNIETFEIPLRPYNITGLENVRDFLKKDYIKISEESLNPVAMPKLKDVIEDLYNSNKKVIFTMGKGGVGKTTIAAAVALGLAKKGKKVHLTTTDPAAHLKFVLDEGYGISLSNIDEKEELEKYRQEVLGKAKENNMTDEDIEYIEEDLRSPCTQEIAVFRAFAEIVERSENEVVVIDTAPTGHTLLLLDSTESYNKEISRSEGDIPESVIKLLPRLRNEKETEVVIVALAETTPVYEAMRLQKDLDRAEIHSKWWVINSSLYATNTTNEILKVKASNEIQWINKVDEISNGNFAVIEWKAEDVRGNNLINLIQ</sequence>
<gene>
    <name evidence="3" type="ORF">B0H41_001720</name>
</gene>
<accession>A0AAX0AYW1</accession>
<dbReference type="CDD" id="cd02035">
    <property type="entry name" value="ArsA"/>
    <property type="match status" value="2"/>
</dbReference>
<dbReference type="GO" id="GO:0016887">
    <property type="term" value="F:ATP hydrolysis activity"/>
    <property type="evidence" value="ECO:0007669"/>
    <property type="project" value="InterPro"/>
</dbReference>
<dbReference type="InterPro" id="IPR027417">
    <property type="entry name" value="P-loop_NTPase"/>
</dbReference>
<evidence type="ECO:0000259" key="2">
    <source>
        <dbReference type="Pfam" id="PF02374"/>
    </source>
</evidence>
<feature type="domain" description="ArsA/GET3 Anion-transporting ATPase-like" evidence="2">
    <location>
        <begin position="327"/>
        <end position="468"/>
    </location>
</feature>
<dbReference type="InterPro" id="IPR016300">
    <property type="entry name" value="ATPase_ArsA/GET3"/>
</dbReference>
<reference evidence="3" key="1">
    <citation type="submission" date="2020-05" db="EMBL/GenBank/DDBJ databases">
        <authorList>
            <person name="Brown S."/>
            <person name="Huntemann M."/>
            <person name="Clum A."/>
            <person name="Spunde A."/>
            <person name="Palaniappan K."/>
            <person name="Ritter S."/>
            <person name="Mikhailova N."/>
            <person name="Chen I.-M."/>
            <person name="Stamatis D."/>
            <person name="Reddy T."/>
            <person name="O'Malley R."/>
            <person name="Daum C."/>
            <person name="Shapiro N."/>
            <person name="Ivanova N."/>
            <person name="Kyrpides N."/>
            <person name="Woyke T."/>
        </authorList>
    </citation>
    <scope>NUCLEOTIDE SEQUENCE</scope>
    <source>
        <strain evidence="3">DJ080</strain>
    </source>
</reference>
<dbReference type="AlphaFoldDB" id="A0AAX0AYW1"/>
<dbReference type="GO" id="GO:0015446">
    <property type="term" value="F:ATPase-coupled arsenite transmembrane transporter activity"/>
    <property type="evidence" value="ECO:0007669"/>
    <property type="project" value="InterPro"/>
</dbReference>
<dbReference type="Pfam" id="PF02374">
    <property type="entry name" value="ArsA_ATPase"/>
    <property type="match status" value="3"/>
</dbReference>
<comment type="similarity">
    <text evidence="1">Belongs to the arsA ATPase family.</text>
</comment>
<dbReference type="PIRSF" id="PIRSF001327">
    <property type="entry name" value="Arsenical_pump-driving_ATPase"/>
    <property type="match status" value="1"/>
</dbReference>
<organism evidence="3 4">
    <name type="scientific">Clostridium beijerinckii</name>
    <name type="common">Clostridium MP</name>
    <dbReference type="NCBI Taxonomy" id="1520"/>
    <lineage>
        <taxon>Bacteria</taxon>
        <taxon>Bacillati</taxon>
        <taxon>Bacillota</taxon>
        <taxon>Clostridia</taxon>
        <taxon>Eubacteriales</taxon>
        <taxon>Clostridiaceae</taxon>
        <taxon>Clostridium</taxon>
    </lineage>
</organism>
<dbReference type="Gene3D" id="3.40.50.300">
    <property type="entry name" value="P-loop containing nucleotide triphosphate hydrolases"/>
    <property type="match status" value="2"/>
</dbReference>
<protein>
    <submittedName>
        <fullName evidence="3">Arsenite-transporting ATPase</fullName>
    </submittedName>
</protein>
<feature type="domain" description="ArsA/GET3 Anion-transporting ATPase-like" evidence="2">
    <location>
        <begin position="13"/>
        <end position="294"/>
    </location>
</feature>
<dbReference type="FunFam" id="3.40.50.300:FF:002242">
    <property type="entry name" value="Arsenical pump-driving ATPase"/>
    <property type="match status" value="1"/>
</dbReference>
<dbReference type="EMBL" id="JABSWW010000001">
    <property type="protein sequence ID" value="NRT88041.1"/>
    <property type="molecule type" value="Genomic_DNA"/>
</dbReference>
<reference evidence="3" key="2">
    <citation type="journal article" date="2022" name="Nat. Biotechnol.">
        <title>Carbon-negative production of acetone and isopropanol by gas fermentation at industrial pilot scale.</title>
        <authorList>
            <person name="Liew F.E."/>
            <person name="Nogle R."/>
            <person name="Abdalla T."/>
            <person name="Rasor B.J."/>
            <person name="Canter C."/>
            <person name="Jensen R.O."/>
            <person name="Wang L."/>
            <person name="Strutz J."/>
            <person name="Chirania P."/>
            <person name="De Tissera S."/>
            <person name="Mueller A.P."/>
            <person name="Ruan Z."/>
            <person name="Gao A."/>
            <person name="Tran L."/>
            <person name="Engle N.L."/>
            <person name="Bromley J.C."/>
            <person name="Daniell J."/>
            <person name="Conrado R."/>
            <person name="Tschaplinski T.J."/>
            <person name="Giannone R.J."/>
            <person name="Hettich R.L."/>
            <person name="Karim A.S."/>
            <person name="Simpson S.D."/>
            <person name="Brown S.D."/>
            <person name="Leang C."/>
            <person name="Jewett M.C."/>
            <person name="Kopke M."/>
        </authorList>
    </citation>
    <scope>NUCLEOTIDE SEQUENCE</scope>
    <source>
        <strain evidence="3">DJ080</strain>
    </source>
</reference>
<dbReference type="PANTHER" id="PTHR10803">
    <property type="entry name" value="ARSENICAL PUMP-DRIVING ATPASE ARSENITE-TRANSLOCATING ATPASE"/>
    <property type="match status" value="1"/>
</dbReference>
<dbReference type="Proteomes" id="UP001193748">
    <property type="component" value="Unassembled WGS sequence"/>
</dbReference>